<name>D2QZZ1_PIRSD</name>
<protein>
    <submittedName>
        <fullName evidence="1">YD repeat-containing protein</fullName>
    </submittedName>
</protein>
<dbReference type="STRING" id="530564.Psta_3698"/>
<dbReference type="HOGENOM" id="CLU_151617_0_0_0"/>
<dbReference type="EMBL" id="CP001848">
    <property type="protein sequence ID" value="ADB18356.1"/>
    <property type="molecule type" value="Genomic_DNA"/>
</dbReference>
<dbReference type="eggNOG" id="ENOG5033J6Y">
    <property type="taxonomic scope" value="Bacteria"/>
</dbReference>
<evidence type="ECO:0000313" key="2">
    <source>
        <dbReference type="Proteomes" id="UP000001887"/>
    </source>
</evidence>
<dbReference type="Proteomes" id="UP000001887">
    <property type="component" value="Chromosome"/>
</dbReference>
<proteinExistence type="predicted"/>
<organism evidence="1 2">
    <name type="scientific">Pirellula staleyi (strain ATCC 27377 / DSM 6068 / ICPB 4128)</name>
    <name type="common">Pirella staleyi</name>
    <dbReference type="NCBI Taxonomy" id="530564"/>
    <lineage>
        <taxon>Bacteria</taxon>
        <taxon>Pseudomonadati</taxon>
        <taxon>Planctomycetota</taxon>
        <taxon>Planctomycetia</taxon>
        <taxon>Pirellulales</taxon>
        <taxon>Pirellulaceae</taxon>
        <taxon>Pirellula</taxon>
    </lineage>
</organism>
<evidence type="ECO:0000313" key="1">
    <source>
        <dbReference type="EMBL" id="ADB18356.1"/>
    </source>
</evidence>
<sequence length="121" mass="13675">MRQASKYLQEMGVPRAERVRYLQAFEEGTVSFRHAGNAEYGIRYYTDPSRTAGQWLFETFPASRSSLALKPEWNAMTGFRQFQITPGTPIIQGRAAAQGAYLPGGQVQKFILDWRTGLVQP</sequence>
<reference evidence="1 2" key="1">
    <citation type="journal article" date="2009" name="Stand. Genomic Sci.">
        <title>Complete genome sequence of Pirellula staleyi type strain (ATCC 27377).</title>
        <authorList>
            <person name="Clum A."/>
            <person name="Tindall B.J."/>
            <person name="Sikorski J."/>
            <person name="Ivanova N."/>
            <person name="Mavrommatis K."/>
            <person name="Lucas S."/>
            <person name="Glavina del Rio T."/>
            <person name="Nolan M."/>
            <person name="Chen F."/>
            <person name="Tice H."/>
            <person name="Pitluck S."/>
            <person name="Cheng J.F."/>
            <person name="Chertkov O."/>
            <person name="Brettin T."/>
            <person name="Han C."/>
            <person name="Detter J.C."/>
            <person name="Kuske C."/>
            <person name="Bruce D."/>
            <person name="Goodwin L."/>
            <person name="Ovchinikova G."/>
            <person name="Pati A."/>
            <person name="Mikhailova N."/>
            <person name="Chen A."/>
            <person name="Palaniappan K."/>
            <person name="Land M."/>
            <person name="Hauser L."/>
            <person name="Chang Y.J."/>
            <person name="Jeffries C.D."/>
            <person name="Chain P."/>
            <person name="Rohde M."/>
            <person name="Goker M."/>
            <person name="Bristow J."/>
            <person name="Eisen J.A."/>
            <person name="Markowitz V."/>
            <person name="Hugenholtz P."/>
            <person name="Kyrpides N.C."/>
            <person name="Klenk H.P."/>
            <person name="Lapidus A."/>
        </authorList>
    </citation>
    <scope>NUCLEOTIDE SEQUENCE [LARGE SCALE GENOMIC DNA]</scope>
    <source>
        <strain evidence="2">ATCC 27377 / DSM 6068 / ICPB 4128</strain>
    </source>
</reference>
<accession>D2QZZ1</accession>
<keyword evidence="2" id="KW-1185">Reference proteome</keyword>
<dbReference type="KEGG" id="psl:Psta_3698"/>
<gene>
    <name evidence="1" type="ordered locus">Psta_3698</name>
</gene>
<dbReference type="AlphaFoldDB" id="D2QZZ1"/>